<dbReference type="Pfam" id="PF23429">
    <property type="entry name" value="DUF7116"/>
    <property type="match status" value="1"/>
</dbReference>
<dbReference type="Proteomes" id="UP000766550">
    <property type="component" value="Unassembled WGS sequence"/>
</dbReference>
<evidence type="ECO:0000313" key="2">
    <source>
        <dbReference type="Proteomes" id="UP000766550"/>
    </source>
</evidence>
<reference evidence="1 2" key="1">
    <citation type="submission" date="2021-06" db="EMBL/GenBank/DDBJ databases">
        <title>New haloarchaea isolates fom saline soil.</title>
        <authorList>
            <person name="Duran-Viseras A."/>
            <person name="Sanchez-Porro C.S."/>
            <person name="Ventosa A."/>
        </authorList>
    </citation>
    <scope>NUCLEOTIDE SEQUENCE [LARGE SCALE GENOMIC DNA]</scope>
    <source>
        <strain evidence="1 2">JCM 183640</strain>
    </source>
</reference>
<proteinExistence type="predicted"/>
<organism evidence="1 2">
    <name type="scientific">Haloarcula limicola</name>
    <dbReference type="NCBI Taxonomy" id="1429915"/>
    <lineage>
        <taxon>Archaea</taxon>
        <taxon>Methanobacteriati</taxon>
        <taxon>Methanobacteriota</taxon>
        <taxon>Stenosarchaea group</taxon>
        <taxon>Halobacteria</taxon>
        <taxon>Halobacteriales</taxon>
        <taxon>Haloarculaceae</taxon>
        <taxon>Haloarcula</taxon>
    </lineage>
</organism>
<gene>
    <name evidence="1" type="ORF">KTS45_00810</name>
</gene>
<comment type="caution">
    <text evidence="1">The sequence shown here is derived from an EMBL/GenBank/DDBJ whole genome shotgun (WGS) entry which is preliminary data.</text>
</comment>
<dbReference type="RefSeq" id="WP_162315905.1">
    <property type="nucleotide sequence ID" value="NZ_JAHQXF010000001.1"/>
</dbReference>
<dbReference type="AlphaFoldDB" id="A0A8J7Y7K7"/>
<keyword evidence="2" id="KW-1185">Reference proteome</keyword>
<dbReference type="InterPro" id="IPR055540">
    <property type="entry name" value="DUF7116"/>
</dbReference>
<dbReference type="OrthoDB" id="191840at2157"/>
<name>A0A8J7Y7K7_9EURY</name>
<protein>
    <submittedName>
        <fullName evidence="1">Uncharacterized protein</fullName>
    </submittedName>
</protein>
<accession>A0A8J7Y7K7</accession>
<dbReference type="EMBL" id="JAHQXF010000001">
    <property type="protein sequence ID" value="MBV0922729.1"/>
    <property type="molecule type" value="Genomic_DNA"/>
</dbReference>
<evidence type="ECO:0000313" key="1">
    <source>
        <dbReference type="EMBL" id="MBV0922729.1"/>
    </source>
</evidence>
<sequence>MGVVTTSLGERAQSIFDDIGYSVSRTESGIRAEHEWRNVHVTVVEDQETLPETGELRCFVTWAADASDLGRRLGGMDVEYDWAVIGVREDGGYDVVHP</sequence>